<dbReference type="Proteomes" id="UP000176260">
    <property type="component" value="Unassembled WGS sequence"/>
</dbReference>
<keyword evidence="6 13" id="KW-0949">S-adenosyl-L-methionine</keyword>
<evidence type="ECO:0000256" key="8">
    <source>
        <dbReference type="ARBA" id="ARBA00052751"/>
    </source>
</evidence>
<dbReference type="Gene3D" id="3.40.1780.10">
    <property type="entry name" value="QueA-like"/>
    <property type="match status" value="1"/>
</dbReference>
<dbReference type="UniPathway" id="UPA00392"/>
<dbReference type="EMBL" id="MHIA01000008">
    <property type="protein sequence ID" value="OGY42720.1"/>
    <property type="molecule type" value="Genomic_DNA"/>
</dbReference>
<dbReference type="InterPro" id="IPR036100">
    <property type="entry name" value="QueA_sf"/>
</dbReference>
<dbReference type="PANTHER" id="PTHR30307">
    <property type="entry name" value="S-ADENOSYLMETHIONINE:TRNA RIBOSYLTRANSFERASE-ISOMERASE"/>
    <property type="match status" value="1"/>
</dbReference>
<keyword evidence="14" id="KW-0413">Isomerase</keyword>
<keyword evidence="7 13" id="KW-0671">Queuosine biosynthesis</keyword>
<dbReference type="GO" id="GO:0008616">
    <property type="term" value="P:tRNA queuosine(34) biosynthetic process"/>
    <property type="evidence" value="ECO:0007669"/>
    <property type="project" value="UniProtKB-UniRule"/>
</dbReference>
<dbReference type="GO" id="GO:0005737">
    <property type="term" value="C:cytoplasm"/>
    <property type="evidence" value="ECO:0007669"/>
    <property type="project" value="UniProtKB-SubCell"/>
</dbReference>
<dbReference type="NCBIfam" id="NF001140">
    <property type="entry name" value="PRK00147.1"/>
    <property type="match status" value="1"/>
</dbReference>
<keyword evidence="4 13" id="KW-0963">Cytoplasm</keyword>
<keyword evidence="5 13" id="KW-0808">Transferase</keyword>
<evidence type="ECO:0000256" key="4">
    <source>
        <dbReference type="ARBA" id="ARBA00022490"/>
    </source>
</evidence>
<dbReference type="InterPro" id="IPR042119">
    <property type="entry name" value="QueA_dom2"/>
</dbReference>
<organism evidence="14 15">
    <name type="scientific">Candidatus Buchananbacteria bacterium RBG_13_39_9</name>
    <dbReference type="NCBI Taxonomy" id="1797531"/>
    <lineage>
        <taxon>Bacteria</taxon>
        <taxon>Candidatus Buchananiibacteriota</taxon>
    </lineage>
</organism>
<dbReference type="Pfam" id="PF02547">
    <property type="entry name" value="Queuosine_synth"/>
    <property type="match status" value="1"/>
</dbReference>
<accession>A0A1G1XSX6</accession>
<evidence type="ECO:0000256" key="3">
    <source>
        <dbReference type="ARBA" id="ARBA00011245"/>
    </source>
</evidence>
<dbReference type="HAMAP" id="MF_00113">
    <property type="entry name" value="QueA"/>
    <property type="match status" value="1"/>
</dbReference>
<dbReference type="InterPro" id="IPR042118">
    <property type="entry name" value="QueA_dom1"/>
</dbReference>
<dbReference type="Gene3D" id="2.40.10.240">
    <property type="entry name" value="QueA-like"/>
    <property type="match status" value="1"/>
</dbReference>
<evidence type="ECO:0000256" key="1">
    <source>
        <dbReference type="ARBA" id="ARBA00004496"/>
    </source>
</evidence>
<sequence>MKKLYDLESYDFQMPKSLIAQKPASPPDTCRLLVLNRKTKKITDEKFLDLPDYLQKGDVLVFNNSKVIPARLIGRKLTGGKVEILLLRQIKPDTWECLVGNLPIKKQVGTTILFAGTQEHPLLKGQIAARIKDTAQIKFNLSGQKLMDQIFRYGQMPTPPYIKRLAKQNEYQTFFADPKKLGSIAAPTAGLHFTPRMFKLLKQKGVQTEFVTLHVGFGTFQPIKVENIAKHQMHEEYFELDKQTAKRLNQAKKEKRRIIAVGTTSVRVIETCSKPKAKSYELRAKSGATDIYIYPGYKFKFVDSIITNFHLPKSSLLLLTSAFAGTNLLKQTYQYALNKKYRFYSFGDVMLIL</sequence>
<name>A0A1G1XSX6_9BACT</name>
<evidence type="ECO:0000313" key="14">
    <source>
        <dbReference type="EMBL" id="OGY42720.1"/>
    </source>
</evidence>
<dbReference type="NCBIfam" id="TIGR00113">
    <property type="entry name" value="queA"/>
    <property type="match status" value="1"/>
</dbReference>
<evidence type="ECO:0000256" key="2">
    <source>
        <dbReference type="ARBA" id="ARBA00004691"/>
    </source>
</evidence>
<dbReference type="PANTHER" id="PTHR30307:SF0">
    <property type="entry name" value="S-ADENOSYLMETHIONINE:TRNA RIBOSYLTRANSFERASE-ISOMERASE"/>
    <property type="match status" value="1"/>
</dbReference>
<reference evidence="14 15" key="1">
    <citation type="journal article" date="2016" name="Nat. Commun.">
        <title>Thousands of microbial genomes shed light on interconnected biogeochemical processes in an aquifer system.</title>
        <authorList>
            <person name="Anantharaman K."/>
            <person name="Brown C.T."/>
            <person name="Hug L.A."/>
            <person name="Sharon I."/>
            <person name="Castelle C.J."/>
            <person name="Probst A.J."/>
            <person name="Thomas B.C."/>
            <person name="Singh A."/>
            <person name="Wilkins M.J."/>
            <person name="Karaoz U."/>
            <person name="Brodie E.L."/>
            <person name="Williams K.H."/>
            <person name="Hubbard S.S."/>
            <person name="Banfield J.F."/>
        </authorList>
    </citation>
    <scope>NUCLEOTIDE SEQUENCE [LARGE SCALE GENOMIC DNA]</scope>
</reference>
<dbReference type="SUPFAM" id="SSF111337">
    <property type="entry name" value="QueA-like"/>
    <property type="match status" value="1"/>
</dbReference>
<evidence type="ECO:0000256" key="12">
    <source>
        <dbReference type="ARBA" id="ARBA00076160"/>
    </source>
</evidence>
<comment type="subunit">
    <text evidence="3 13">Monomer.</text>
</comment>
<comment type="similarity">
    <text evidence="9 13">Belongs to the QueA family.</text>
</comment>
<evidence type="ECO:0000256" key="9">
    <source>
        <dbReference type="ARBA" id="ARBA00061210"/>
    </source>
</evidence>
<evidence type="ECO:0000256" key="5">
    <source>
        <dbReference type="ARBA" id="ARBA00022679"/>
    </source>
</evidence>
<gene>
    <name evidence="13" type="primary">queA</name>
    <name evidence="14" type="ORF">A2Y67_01505</name>
</gene>
<dbReference type="EC" id="2.4.99.17" evidence="10 13"/>
<comment type="caution">
    <text evidence="14">The sequence shown here is derived from an EMBL/GenBank/DDBJ whole genome shotgun (WGS) entry which is preliminary data.</text>
</comment>
<dbReference type="AlphaFoldDB" id="A0A1G1XSX6"/>
<evidence type="ECO:0000256" key="11">
    <source>
        <dbReference type="ARBA" id="ARBA00069325"/>
    </source>
</evidence>
<comment type="pathway">
    <text evidence="2 13">tRNA modification; tRNA-queuosine biosynthesis.</text>
</comment>
<evidence type="ECO:0000256" key="6">
    <source>
        <dbReference type="ARBA" id="ARBA00022691"/>
    </source>
</evidence>
<evidence type="ECO:0000256" key="13">
    <source>
        <dbReference type="HAMAP-Rule" id="MF_00113"/>
    </source>
</evidence>
<evidence type="ECO:0000256" key="10">
    <source>
        <dbReference type="ARBA" id="ARBA00066503"/>
    </source>
</evidence>
<dbReference type="GO" id="GO:0051075">
    <property type="term" value="F:S-adenosylmethionine:tRNA ribosyltransferase-isomerase activity"/>
    <property type="evidence" value="ECO:0007669"/>
    <property type="project" value="UniProtKB-EC"/>
</dbReference>
<proteinExistence type="inferred from homology"/>
<dbReference type="FunFam" id="3.40.1780.10:FF:000001">
    <property type="entry name" value="S-adenosylmethionine:tRNA ribosyltransferase-isomerase"/>
    <property type="match status" value="1"/>
</dbReference>
<comment type="function">
    <text evidence="13">Transfers and isomerizes the ribose moiety from AdoMet to the 7-aminomethyl group of 7-deazaguanine (preQ1-tRNA) to give epoxyqueuosine (oQ-tRNA).</text>
</comment>
<evidence type="ECO:0000256" key="7">
    <source>
        <dbReference type="ARBA" id="ARBA00022785"/>
    </source>
</evidence>
<comment type="catalytic activity">
    <reaction evidence="8 13">
        <text>7-aminomethyl-7-carbaguanosine(34) in tRNA + S-adenosyl-L-methionine = epoxyqueuosine(34) in tRNA + adenine + L-methionine + 2 H(+)</text>
        <dbReference type="Rhea" id="RHEA:32155"/>
        <dbReference type="Rhea" id="RHEA-COMP:10342"/>
        <dbReference type="Rhea" id="RHEA-COMP:18582"/>
        <dbReference type="ChEBI" id="CHEBI:15378"/>
        <dbReference type="ChEBI" id="CHEBI:16708"/>
        <dbReference type="ChEBI" id="CHEBI:57844"/>
        <dbReference type="ChEBI" id="CHEBI:59789"/>
        <dbReference type="ChEBI" id="CHEBI:82833"/>
        <dbReference type="ChEBI" id="CHEBI:194443"/>
        <dbReference type="EC" id="2.4.99.17"/>
    </reaction>
</comment>
<comment type="subcellular location">
    <subcellularLocation>
        <location evidence="1 13">Cytoplasm</location>
    </subcellularLocation>
</comment>
<evidence type="ECO:0000313" key="15">
    <source>
        <dbReference type="Proteomes" id="UP000176260"/>
    </source>
</evidence>
<protein>
    <recommendedName>
        <fullName evidence="11 13">S-adenosylmethionine:tRNA ribosyltransferase-isomerase</fullName>
        <ecNumber evidence="10 13">2.4.99.17</ecNumber>
    </recommendedName>
    <alternativeName>
        <fullName evidence="12 13">Queuosine biosynthesis protein QueA</fullName>
    </alternativeName>
</protein>
<dbReference type="InterPro" id="IPR003699">
    <property type="entry name" value="QueA"/>
</dbReference>